<comment type="caution">
    <text evidence="2">The sequence shown here is derived from an EMBL/GenBank/DDBJ whole genome shotgun (WGS) entry which is preliminary data.</text>
</comment>
<evidence type="ECO:0000313" key="3">
    <source>
        <dbReference type="Proteomes" id="UP001633002"/>
    </source>
</evidence>
<dbReference type="EMBL" id="JBJQOH010000004">
    <property type="protein sequence ID" value="KAL3688225.1"/>
    <property type="molecule type" value="Genomic_DNA"/>
</dbReference>
<evidence type="ECO:0000256" key="1">
    <source>
        <dbReference type="SAM" id="MobiDB-lite"/>
    </source>
</evidence>
<proteinExistence type="predicted"/>
<dbReference type="AlphaFoldDB" id="A0ABD3HCU6"/>
<name>A0ABD3HCU6_9MARC</name>
<keyword evidence="3" id="KW-1185">Reference proteome</keyword>
<sequence length="286" mass="31985">MFERALSLRRKILRALKAQFRLEKSSSLARKPGAVISNSRSEMDILGLGPSDDDDGVPQVKYSSQRPLDVVSSEEVIHDPAAPAIDAIPVRGLRSKIPLSVVVPPKPPVPIAAQTPLDTPVCGSSRSADVSRPNPSPARSQEFAAHVEGFQQVQRQLHRRAITRVRSMPVTSNDPLADPMRKLRDSYLRIMHKMAQEEAKMNPLSPATVSTVEKDHSRLFDYLYRRRTPADDEEEEFCRLAVMKTKFNRSQSPDVYFSAVSAWIGLLNTGLKINHWLLVARLYIAV</sequence>
<accession>A0ABD3HCU6</accession>
<dbReference type="Proteomes" id="UP001633002">
    <property type="component" value="Unassembled WGS sequence"/>
</dbReference>
<evidence type="ECO:0000313" key="2">
    <source>
        <dbReference type="EMBL" id="KAL3688225.1"/>
    </source>
</evidence>
<protein>
    <submittedName>
        <fullName evidence="2">Uncharacterized protein</fullName>
    </submittedName>
</protein>
<gene>
    <name evidence="2" type="ORF">R1sor_014534</name>
</gene>
<organism evidence="2 3">
    <name type="scientific">Riccia sorocarpa</name>
    <dbReference type="NCBI Taxonomy" id="122646"/>
    <lineage>
        <taxon>Eukaryota</taxon>
        <taxon>Viridiplantae</taxon>
        <taxon>Streptophyta</taxon>
        <taxon>Embryophyta</taxon>
        <taxon>Marchantiophyta</taxon>
        <taxon>Marchantiopsida</taxon>
        <taxon>Marchantiidae</taxon>
        <taxon>Marchantiales</taxon>
        <taxon>Ricciaceae</taxon>
        <taxon>Riccia</taxon>
    </lineage>
</organism>
<feature type="region of interest" description="Disordered" evidence="1">
    <location>
        <begin position="112"/>
        <end position="140"/>
    </location>
</feature>
<reference evidence="2 3" key="1">
    <citation type="submission" date="2024-09" db="EMBL/GenBank/DDBJ databases">
        <title>Chromosome-scale assembly of Riccia sorocarpa.</title>
        <authorList>
            <person name="Paukszto L."/>
        </authorList>
    </citation>
    <scope>NUCLEOTIDE SEQUENCE [LARGE SCALE GENOMIC DNA]</scope>
    <source>
        <strain evidence="2">LP-2024</strain>
        <tissue evidence="2">Aerial parts of the thallus</tissue>
    </source>
</reference>